<dbReference type="InterPro" id="IPR034058">
    <property type="entry name" value="TagA/B/C/D_pept_dom"/>
</dbReference>
<evidence type="ECO:0000256" key="3">
    <source>
        <dbReference type="ARBA" id="ARBA00022801"/>
    </source>
</evidence>
<feature type="transmembrane region" description="Helical" evidence="6">
    <location>
        <begin position="961"/>
        <end position="986"/>
    </location>
</feature>
<gene>
    <name evidence="8" type="ORF">M9Y10_027245</name>
</gene>
<dbReference type="PROSITE" id="PS00138">
    <property type="entry name" value="SUBTILASE_SER"/>
    <property type="match status" value="1"/>
</dbReference>
<comment type="similarity">
    <text evidence="1 5">Belongs to the peptidase S8 family.</text>
</comment>
<dbReference type="PANTHER" id="PTHR43399">
    <property type="entry name" value="SUBTILISIN-RELATED"/>
    <property type="match status" value="1"/>
</dbReference>
<dbReference type="PROSITE" id="PS51892">
    <property type="entry name" value="SUBTILASE"/>
    <property type="match status" value="1"/>
</dbReference>
<evidence type="ECO:0000256" key="2">
    <source>
        <dbReference type="ARBA" id="ARBA00022670"/>
    </source>
</evidence>
<evidence type="ECO:0000256" key="1">
    <source>
        <dbReference type="ARBA" id="ARBA00011073"/>
    </source>
</evidence>
<dbReference type="CDD" id="cd04842">
    <property type="entry name" value="Peptidases_S8_Kp43_protease"/>
    <property type="match status" value="1"/>
</dbReference>
<feature type="active site" description="Charge relay system" evidence="5">
    <location>
        <position position="245"/>
    </location>
</feature>
<keyword evidence="9" id="KW-1185">Reference proteome</keyword>
<accession>A0ABR2H609</accession>
<keyword evidence="4 5" id="KW-0720">Serine protease</keyword>
<sequence>MLLFIVLALVNKNTNQQKTFTFRNSFKKELTLIDPDKYVGKNANMITSFIKKLFGLNKSLDGMQKEWYYVHVLDNNKTDIFKTLSIKENNQIIKNTFTAFLSKEELDIISNVSLVKKIEPNEKIIEESQSIDDTNNFIIITSPHFELSANQHYIIEKRNNDDSFTIRILTKNTSKKKQILKQLSKIPEIKSIIAHKKPNFKNTYSTGFTQRNSFNFSLQNGFYALNRYLNDKGINGEGQVITILDSPLDFHHSMFRDENVKVELNKYMPNHRKIVYYSFEGDMDDWVEIIGSGEHGTHTSGTLAGKNICPKSGLDFSHFDGNAPEAKILFVGPQDDDKDFFDSLEVAKLMKNYNSYISSNSWGSTDYDTYLNYNWGMLAQKNPQSIFVYAAGNEYEVLNGNFSICDPGGSKNVLAVGALESFYDESPAIIMISLDYDEIQINLIQILDEVSLVFYTGTIGTDPSESNIIFVDMSKGNQCELITGDVISVIYGKNEEYWISDCELTQKERIFYCQEESESIEQLLKLGGRYCIQKIYQMPDEIKIDHASFSSTGPANKGILKPDVVAPGTRIISADSNENSDHPHGCLENLTGDYRFMDGTSMATPNVAGGMALIYQYFNSGKWMEKVTLDGSTARALVINSCTHPKGSKVPDIFFGHGVVDLSTILPIEKDFGVQITRQDSNKHSVPNNGHVTAKLKVNPKQNKKKLQITLSYIDPLLSIESPIPITRDLDMIVTSPSNKIYIGDHLPSKDTQHTSTNEKIIIDEDEIESGEYTIHVYGGYFADNFNNENQRQDFAVAASGPIENGYLEFYDSYNCPCKECDQDHPGFCLCDKNKNIGQVCQVDIEVINNVYGNFSVGPLEVKRVRFVGDRKIQSIVSKSNNPGRSSTIWVSKNCHLSLGEYEMNAETGNETEKDKLINIDFESKEICIAIFNFNDVEAIYNIEITLGPEEKKPKESNENVLLLIICVVAAAVLLIIIIIYIIVCVKFKVCKCCRKDDKFDRSLMNSELTSKQSLF</sequence>
<dbReference type="InterPro" id="IPR000209">
    <property type="entry name" value="Peptidase_S8/S53_dom"/>
</dbReference>
<dbReference type="EMBL" id="JAPFFF010000041">
    <property type="protein sequence ID" value="KAK8841620.1"/>
    <property type="molecule type" value="Genomic_DNA"/>
</dbReference>
<comment type="caution">
    <text evidence="8">The sequence shown here is derived from an EMBL/GenBank/DDBJ whole genome shotgun (WGS) entry which is preliminary data.</text>
</comment>
<organism evidence="8 9">
    <name type="scientific">Tritrichomonas musculus</name>
    <dbReference type="NCBI Taxonomy" id="1915356"/>
    <lineage>
        <taxon>Eukaryota</taxon>
        <taxon>Metamonada</taxon>
        <taxon>Parabasalia</taxon>
        <taxon>Tritrichomonadida</taxon>
        <taxon>Tritrichomonadidae</taxon>
        <taxon>Tritrichomonas</taxon>
    </lineage>
</organism>
<dbReference type="Gene3D" id="3.40.50.200">
    <property type="entry name" value="Peptidase S8/S53 domain"/>
    <property type="match status" value="2"/>
</dbReference>
<dbReference type="SUPFAM" id="SSF52743">
    <property type="entry name" value="Subtilisin-like"/>
    <property type="match status" value="1"/>
</dbReference>
<evidence type="ECO:0000259" key="7">
    <source>
        <dbReference type="Pfam" id="PF00082"/>
    </source>
</evidence>
<keyword evidence="6" id="KW-0812">Transmembrane</keyword>
<name>A0ABR2H609_9EUKA</name>
<keyword evidence="6" id="KW-1133">Transmembrane helix</keyword>
<keyword evidence="3 5" id="KW-0378">Hydrolase</keyword>
<dbReference type="InterPro" id="IPR051048">
    <property type="entry name" value="Peptidase_S8/S53_subtilisin"/>
</dbReference>
<evidence type="ECO:0000256" key="4">
    <source>
        <dbReference type="ARBA" id="ARBA00022825"/>
    </source>
</evidence>
<dbReference type="Pfam" id="PF00082">
    <property type="entry name" value="Peptidase_S8"/>
    <property type="match status" value="1"/>
</dbReference>
<dbReference type="InterPro" id="IPR036852">
    <property type="entry name" value="Peptidase_S8/S53_dom_sf"/>
</dbReference>
<evidence type="ECO:0000256" key="6">
    <source>
        <dbReference type="SAM" id="Phobius"/>
    </source>
</evidence>
<dbReference type="Gene3D" id="2.60.120.380">
    <property type="match status" value="1"/>
</dbReference>
<evidence type="ECO:0000313" key="9">
    <source>
        <dbReference type="Proteomes" id="UP001470230"/>
    </source>
</evidence>
<dbReference type="InterPro" id="IPR015500">
    <property type="entry name" value="Peptidase_S8_subtilisin-rel"/>
</dbReference>
<keyword evidence="6" id="KW-0472">Membrane</keyword>
<reference evidence="8 9" key="1">
    <citation type="submission" date="2024-04" db="EMBL/GenBank/DDBJ databases">
        <title>Tritrichomonas musculus Genome.</title>
        <authorList>
            <person name="Alves-Ferreira E."/>
            <person name="Grigg M."/>
            <person name="Lorenzi H."/>
            <person name="Galac M."/>
        </authorList>
    </citation>
    <scope>NUCLEOTIDE SEQUENCE [LARGE SCALE GENOMIC DNA]</scope>
    <source>
        <strain evidence="8 9">EAF2021</strain>
    </source>
</reference>
<evidence type="ECO:0000256" key="5">
    <source>
        <dbReference type="PROSITE-ProRule" id="PRU01240"/>
    </source>
</evidence>
<feature type="active site" description="Charge relay system" evidence="5">
    <location>
        <position position="601"/>
    </location>
</feature>
<dbReference type="InterPro" id="IPR023828">
    <property type="entry name" value="Peptidase_S8_Ser-AS"/>
</dbReference>
<keyword evidence="2 5" id="KW-0645">Protease</keyword>
<dbReference type="PANTHER" id="PTHR43399:SF4">
    <property type="entry name" value="CELL WALL-ASSOCIATED PROTEASE"/>
    <property type="match status" value="1"/>
</dbReference>
<protein>
    <recommendedName>
        <fullName evidence="7">Peptidase S8/S53 domain-containing protein</fullName>
    </recommendedName>
</protein>
<feature type="active site" description="Charge relay system" evidence="5">
    <location>
        <position position="295"/>
    </location>
</feature>
<dbReference type="PRINTS" id="PR00723">
    <property type="entry name" value="SUBTILISIN"/>
</dbReference>
<evidence type="ECO:0000313" key="8">
    <source>
        <dbReference type="EMBL" id="KAK8841620.1"/>
    </source>
</evidence>
<dbReference type="Proteomes" id="UP001470230">
    <property type="component" value="Unassembled WGS sequence"/>
</dbReference>
<proteinExistence type="inferred from homology"/>
<feature type="domain" description="Peptidase S8/S53" evidence="7">
    <location>
        <begin position="236"/>
        <end position="658"/>
    </location>
</feature>